<keyword evidence="1" id="KW-0812">Transmembrane</keyword>
<name>I9NVN7_9FIRM</name>
<dbReference type="EMBL" id="CP010978">
    <property type="protein sequence ID" value="AJQ29424.1"/>
    <property type="molecule type" value="Genomic_DNA"/>
</dbReference>
<reference evidence="2 3" key="1">
    <citation type="journal article" date="2015" name="Genome Announc.">
        <title>Complete Genome Sequence of Pelosinus fermentans JBW45, a Member of a Remarkably Competitive Group of Negativicutes in the Firmicutes Phylum.</title>
        <authorList>
            <person name="De Leon K.B."/>
            <person name="Utturkar S.M."/>
            <person name="Camilleri L.B."/>
            <person name="Elias D.A."/>
            <person name="Arkin A.P."/>
            <person name="Fields M.W."/>
            <person name="Brown S.D."/>
            <person name="Wall J.D."/>
        </authorList>
    </citation>
    <scope>NUCLEOTIDE SEQUENCE [LARGE SCALE GENOMIC DNA]</scope>
    <source>
        <strain evidence="2 3">JBW45</strain>
    </source>
</reference>
<protein>
    <submittedName>
        <fullName evidence="2">Uncharacterized protein</fullName>
    </submittedName>
</protein>
<keyword evidence="1" id="KW-1133">Transmembrane helix</keyword>
<organism evidence="2 3">
    <name type="scientific">Pelosinus fermentans JBW45</name>
    <dbReference type="NCBI Taxonomy" id="1192197"/>
    <lineage>
        <taxon>Bacteria</taxon>
        <taxon>Bacillati</taxon>
        <taxon>Bacillota</taxon>
        <taxon>Negativicutes</taxon>
        <taxon>Selenomonadales</taxon>
        <taxon>Sporomusaceae</taxon>
        <taxon>Pelosinus</taxon>
    </lineage>
</organism>
<evidence type="ECO:0000313" key="3">
    <source>
        <dbReference type="Proteomes" id="UP000005361"/>
    </source>
</evidence>
<dbReference type="Proteomes" id="UP000005361">
    <property type="component" value="Chromosome"/>
</dbReference>
<feature type="transmembrane region" description="Helical" evidence="1">
    <location>
        <begin position="12"/>
        <end position="33"/>
    </location>
</feature>
<gene>
    <name evidence="2" type="ORF">JBW_04091</name>
</gene>
<dbReference type="KEGG" id="pft:JBW_04091"/>
<dbReference type="HOGENOM" id="CLU_2992640_0_0_9"/>
<reference evidence="3" key="2">
    <citation type="submission" date="2015-02" db="EMBL/GenBank/DDBJ databases">
        <title>Complete Genome Sequence of Pelosinus fermentans JBW45.</title>
        <authorList>
            <person name="De Leon K.B."/>
            <person name="Utturkar S.M."/>
            <person name="Camilleri L.B."/>
            <person name="Arkin A.P."/>
            <person name="Fields M.W."/>
            <person name="Brown S.D."/>
            <person name="Wall J.D."/>
        </authorList>
    </citation>
    <scope>NUCLEOTIDE SEQUENCE [LARGE SCALE GENOMIC DNA]</scope>
    <source>
        <strain evidence="3">JBW45</strain>
    </source>
</reference>
<keyword evidence="1" id="KW-0472">Membrane</keyword>
<proteinExistence type="predicted"/>
<evidence type="ECO:0000256" key="1">
    <source>
        <dbReference type="SAM" id="Phobius"/>
    </source>
</evidence>
<dbReference type="AlphaFoldDB" id="I9NVN7"/>
<accession>I9NVN7</accession>
<evidence type="ECO:0000313" key="2">
    <source>
        <dbReference type="EMBL" id="AJQ29424.1"/>
    </source>
</evidence>
<sequence length="57" mass="6074">MLKRTRIVFESLSCNVEIGGVMVSTGVVVAWVASRGSISPQYGGKTIIENNEYALAA</sequence>